<keyword evidence="1 2" id="KW-0963">Cytoplasm</keyword>
<dbReference type="EMBL" id="QXIX01000016">
    <property type="protein sequence ID" value="RIE15054.1"/>
    <property type="molecule type" value="Genomic_DNA"/>
</dbReference>
<dbReference type="InterPro" id="IPR002882">
    <property type="entry name" value="CofD"/>
</dbReference>
<dbReference type="PANTHER" id="PTHR30135">
    <property type="entry name" value="UNCHARACTERIZED PROTEIN YVCK-RELATED"/>
    <property type="match status" value="1"/>
</dbReference>
<dbReference type="Gene3D" id="3.40.50.10680">
    <property type="entry name" value="CofD-like domains"/>
    <property type="match status" value="1"/>
</dbReference>
<dbReference type="InterPro" id="IPR010119">
    <property type="entry name" value="Gluconeogen_factor"/>
</dbReference>
<keyword evidence="6" id="KW-1185">Reference proteome</keyword>
<dbReference type="SUPFAM" id="SSF142338">
    <property type="entry name" value="CofD-like"/>
    <property type="match status" value="1"/>
</dbReference>
<evidence type="ECO:0000313" key="6">
    <source>
        <dbReference type="Proteomes" id="UP000265724"/>
    </source>
</evidence>
<protein>
    <recommendedName>
        <fullName evidence="2">Putative gluconeogenesis factor</fullName>
    </recommendedName>
</protein>
<dbReference type="AlphaFoldDB" id="A0A398DJP4"/>
<evidence type="ECO:0000313" key="4">
    <source>
        <dbReference type="EMBL" id="RIE14039.1"/>
    </source>
</evidence>
<keyword evidence="3" id="KW-0472">Membrane</keyword>
<gene>
    <name evidence="4" type="primary">yvcK</name>
    <name evidence="5" type="ORF">SMC2_01950</name>
    <name evidence="4" type="ORF">SMC3_03150</name>
</gene>
<name>A0A398DJP4_9BACT</name>
<dbReference type="GO" id="GO:0043743">
    <property type="term" value="F:LPPG:FO 2-phospho-L-lactate transferase activity"/>
    <property type="evidence" value="ECO:0007669"/>
    <property type="project" value="InterPro"/>
</dbReference>
<dbReference type="GO" id="GO:0008360">
    <property type="term" value="P:regulation of cell shape"/>
    <property type="evidence" value="ECO:0007669"/>
    <property type="project" value="UniProtKB-UniRule"/>
</dbReference>
<dbReference type="RefSeq" id="WP_119087319.1">
    <property type="nucleotide sequence ID" value="NZ_QXIV01000025.1"/>
</dbReference>
<dbReference type="PANTHER" id="PTHR30135:SF3">
    <property type="entry name" value="GLUCONEOGENESIS FACTOR-RELATED"/>
    <property type="match status" value="1"/>
</dbReference>
<dbReference type="NCBIfam" id="TIGR01826">
    <property type="entry name" value="CofD_related"/>
    <property type="match status" value="1"/>
</dbReference>
<evidence type="ECO:0000313" key="5">
    <source>
        <dbReference type="EMBL" id="RIE15054.1"/>
    </source>
</evidence>
<proteinExistence type="inferred from homology"/>
<comment type="similarity">
    <text evidence="2">Belongs to the gluconeogenesis factor family.</text>
</comment>
<evidence type="ECO:0000313" key="7">
    <source>
        <dbReference type="Proteomes" id="UP000266042"/>
    </source>
</evidence>
<evidence type="ECO:0000256" key="3">
    <source>
        <dbReference type="SAM" id="Phobius"/>
    </source>
</evidence>
<dbReference type="InterPro" id="IPR038136">
    <property type="entry name" value="CofD-like_dom_sf"/>
</dbReference>
<dbReference type="Pfam" id="PF01933">
    <property type="entry name" value="CofD"/>
    <property type="match status" value="1"/>
</dbReference>
<sequence length="436" mass="47082">MKGHRQTLWYWLVPGIRVKRYLLLFVAGTALLVLAIDGLLQTPGTSWLLNLRPSVQHVLRRFLPSGAVSPVFAVLCGIAVMASAWLMVLAATLLARSLLIAVTGSIPRESFARTIYRYRKAESLPRVVVIGGGTGIKPIIESLRTENVKLTTIVTMADSGGSTGRLRETTGMLPPGDFRNALIAMAGESTRSARLLAYRFPEQLEGIGGHNVGNLMIAALSDIKGNFGDAVQELSELMQLPGRVLPMSLDNISLRAHFTDGTTIDGEDQVPLQGKTIDTIEVLPPHAKPFVPALEALSQADYIIIGPGSLFTSLIPPLSIEATADTIVRSSATKVLVVNAMTERGETEGYTVGMHLHKVEEVLGRSCIDMILLSSTPIPAETLERYASAGVNPVLNDLPRSQHPWIVEADICSTADGLVRHDPDKLRIVLRSLLGL</sequence>
<keyword evidence="3" id="KW-1133">Transmembrane helix</keyword>
<dbReference type="EMBL" id="QXIW01000016">
    <property type="protein sequence ID" value="RIE14039.1"/>
    <property type="molecule type" value="Genomic_DNA"/>
</dbReference>
<evidence type="ECO:0000256" key="1">
    <source>
        <dbReference type="ARBA" id="ARBA00022490"/>
    </source>
</evidence>
<evidence type="ECO:0000256" key="2">
    <source>
        <dbReference type="HAMAP-Rule" id="MF_00973"/>
    </source>
</evidence>
<accession>A0A398DJP4</accession>
<dbReference type="Proteomes" id="UP000265724">
    <property type="component" value="Unassembled WGS sequence"/>
</dbReference>
<comment type="function">
    <text evidence="2">Required for morphogenesis under gluconeogenic growth conditions.</text>
</comment>
<dbReference type="HAMAP" id="MF_00973">
    <property type="entry name" value="Gluconeogen_factor"/>
    <property type="match status" value="1"/>
</dbReference>
<dbReference type="Proteomes" id="UP000266042">
    <property type="component" value="Unassembled WGS sequence"/>
</dbReference>
<feature type="transmembrane region" description="Helical" evidence="3">
    <location>
        <begin position="21"/>
        <end position="40"/>
    </location>
</feature>
<reference evidence="6 7" key="1">
    <citation type="submission" date="2018-09" db="EMBL/GenBank/DDBJ databases">
        <title>Discovery and Ecogenomic Context for Candidatus Cryosericales, a Global Caldiserica Order Active in Thawing Permafrost.</title>
        <authorList>
            <person name="Martinez M.A."/>
            <person name="Woodcroft B.J."/>
            <person name="Ignacio Espinoza J.C."/>
            <person name="Zayed A."/>
            <person name="Singleton C.M."/>
            <person name="Boyd J."/>
            <person name="Li Y.-F."/>
            <person name="Purvine S."/>
            <person name="Maughan H."/>
            <person name="Hodgkins S.B."/>
            <person name="Anderson D."/>
            <person name="Sederholm M."/>
            <person name="Temperton B."/>
            <person name="Saleska S.R."/>
            <person name="Tyson G.W."/>
            <person name="Rich V.I."/>
        </authorList>
    </citation>
    <scope>NUCLEOTIDE SEQUENCE [LARGE SCALE GENOMIC DNA]</scope>
    <source>
        <strain evidence="5 6">SMC2</strain>
        <strain evidence="4 7">SMC3</strain>
    </source>
</reference>
<dbReference type="GO" id="GO:0005737">
    <property type="term" value="C:cytoplasm"/>
    <property type="evidence" value="ECO:0007669"/>
    <property type="project" value="UniProtKB-SubCell"/>
</dbReference>
<comment type="subcellular location">
    <subcellularLocation>
        <location evidence="2">Cytoplasm</location>
    </subcellularLocation>
</comment>
<organism evidence="4 7">
    <name type="scientific">Candidatus Cryosericum hinesii</name>
    <dbReference type="NCBI Taxonomy" id="2290915"/>
    <lineage>
        <taxon>Bacteria</taxon>
        <taxon>Pseudomonadati</taxon>
        <taxon>Caldisericota/Cryosericota group</taxon>
        <taxon>Candidatus Cryosericota</taxon>
        <taxon>Candidatus Cryosericia</taxon>
        <taxon>Candidatus Cryosericales</taxon>
        <taxon>Candidatus Cryosericaceae</taxon>
        <taxon>Candidatus Cryosericum</taxon>
    </lineage>
</organism>
<comment type="caution">
    <text evidence="4">The sequence shown here is derived from an EMBL/GenBank/DDBJ whole genome shotgun (WGS) entry which is preliminary data.</text>
</comment>
<dbReference type="CDD" id="cd07187">
    <property type="entry name" value="YvcK_like"/>
    <property type="match status" value="1"/>
</dbReference>
<keyword evidence="3" id="KW-0812">Transmembrane</keyword>